<sequence>MTKKSIRLLGAAFWLSCLVLGGGWLVASSRDGAKPLISSVWTPTDSVILSDPTSKLSVGDAAFAKDSVADTWHQVGHVLRVNPEAKTVTLSLYEPFDLERETQFWDPDQSISATLHRSSGKVDDVIATLLPKPKREQLAQKISAAMRAHGKEISEAMLPLVFETVRQSLPVIESELTASLKRHDAEVEAIATRFREDIIQEQMVPLVRTEVLPVLRLHGREPAESIGREIWGKASLWRFGWRALYDSAPLPERELVREEWSRFVEQEVVPIVEDHLDEIAEAVEAILRDLAANEVLRERLGDVALQIVNDDEARDLLRTIVMEAIVDNERLRQVWVNVWTSPEAREKLRTAGERLEPVIREIGDEVMGTRREGIEPGFARVLRNQILGKDKVWITLKNEPNLGADPSQPIALRVATDFTPYPIVHLASPE</sequence>
<name>K5EAB1_RHOBT</name>
<dbReference type="RefSeq" id="WP_007331794.1">
    <property type="nucleotide sequence ID" value="NZ_AMCW01000046.1"/>
</dbReference>
<comment type="caution">
    <text evidence="1">The sequence shown here is derived from an EMBL/GenBank/DDBJ whole genome shotgun (WGS) entry which is preliminary data.</text>
</comment>
<reference evidence="1 2" key="1">
    <citation type="journal article" date="2013" name="Mar. Genomics">
        <title>Expression of sulfatases in Rhodopirellula baltica and the diversity of sulfatases in the genus Rhodopirellula.</title>
        <authorList>
            <person name="Wegner C.E."/>
            <person name="Richter-Heitmann T."/>
            <person name="Klindworth A."/>
            <person name="Klockow C."/>
            <person name="Richter M."/>
            <person name="Achstetter T."/>
            <person name="Glockner F.O."/>
            <person name="Harder J."/>
        </authorList>
    </citation>
    <scope>NUCLEOTIDE SEQUENCE [LARGE SCALE GENOMIC DNA]</scope>
    <source>
        <strain evidence="1 2">SH28</strain>
    </source>
</reference>
<gene>
    <name evidence="1" type="ORF">RBSH_01958</name>
</gene>
<dbReference type="PATRIC" id="fig|993517.3.peg.2121"/>
<accession>K5EAB1</accession>
<evidence type="ECO:0000313" key="1">
    <source>
        <dbReference type="EMBL" id="EKK02731.1"/>
    </source>
</evidence>
<dbReference type="EMBL" id="AMCW01000046">
    <property type="protein sequence ID" value="EKK02731.1"/>
    <property type="molecule type" value="Genomic_DNA"/>
</dbReference>
<protein>
    <submittedName>
        <fullName evidence="1">Uncharacterized protein</fullName>
    </submittedName>
</protein>
<dbReference type="Proteomes" id="UP000007993">
    <property type="component" value="Unassembled WGS sequence"/>
</dbReference>
<proteinExistence type="predicted"/>
<organism evidence="1 2">
    <name type="scientific">Rhodopirellula baltica SH28</name>
    <dbReference type="NCBI Taxonomy" id="993517"/>
    <lineage>
        <taxon>Bacteria</taxon>
        <taxon>Pseudomonadati</taxon>
        <taxon>Planctomycetota</taxon>
        <taxon>Planctomycetia</taxon>
        <taxon>Pirellulales</taxon>
        <taxon>Pirellulaceae</taxon>
        <taxon>Rhodopirellula</taxon>
    </lineage>
</organism>
<dbReference type="AlphaFoldDB" id="K5EAB1"/>
<evidence type="ECO:0000313" key="2">
    <source>
        <dbReference type="Proteomes" id="UP000007993"/>
    </source>
</evidence>